<keyword evidence="9" id="KW-1185">Reference proteome</keyword>
<accession>A0A034WBH3</accession>
<protein>
    <submittedName>
        <fullName evidence="8 10">Solute carrier family 35 member C2</fullName>
    </submittedName>
</protein>
<feature type="region of interest" description="Disordered" evidence="5">
    <location>
        <begin position="1"/>
        <end position="42"/>
    </location>
</feature>
<keyword evidence="3 6" id="KW-1133">Transmembrane helix</keyword>
<keyword evidence="2 6" id="KW-0812">Transmembrane</keyword>
<reference evidence="8" key="1">
    <citation type="journal article" date="2014" name="BMC Genomics">
        <title>Characterizing the developmental transcriptome of the oriental fruit fly, Bactrocera dorsalis (Diptera: Tephritidae) through comparative genomic analysis with Drosophila melanogaster utilizing modENCODE datasets.</title>
        <authorList>
            <person name="Geib S.M."/>
            <person name="Calla B."/>
            <person name="Hall B."/>
            <person name="Hou S."/>
            <person name="Manoukis N.C."/>
        </authorList>
    </citation>
    <scope>NUCLEOTIDE SEQUENCE</scope>
    <source>
        <strain evidence="8">Punador</strain>
    </source>
</reference>
<keyword evidence="4 6" id="KW-0472">Membrane</keyword>
<dbReference type="KEGG" id="bdr:105227133"/>
<feature type="transmembrane region" description="Helical" evidence="6">
    <location>
        <begin position="99"/>
        <end position="123"/>
    </location>
</feature>
<dbReference type="PANTHER" id="PTHR11132">
    <property type="entry name" value="SOLUTE CARRIER FAMILY 35"/>
    <property type="match status" value="1"/>
</dbReference>
<proteinExistence type="predicted"/>
<evidence type="ECO:0000256" key="1">
    <source>
        <dbReference type="ARBA" id="ARBA00004141"/>
    </source>
</evidence>
<reference evidence="10" key="2">
    <citation type="submission" date="2022-04" db="UniProtKB">
        <authorList>
            <consortium name="RefSeq"/>
        </authorList>
    </citation>
    <scope>IDENTIFICATION</scope>
    <source>
        <strain evidence="10">Punador</strain>
    </source>
</reference>
<comment type="subcellular location">
    <subcellularLocation>
        <location evidence="1">Membrane</location>
        <topology evidence="1">Multi-pass membrane protein</topology>
    </subcellularLocation>
</comment>
<feature type="transmembrane region" description="Helical" evidence="6">
    <location>
        <begin position="227"/>
        <end position="245"/>
    </location>
</feature>
<evidence type="ECO:0000256" key="2">
    <source>
        <dbReference type="ARBA" id="ARBA00022692"/>
    </source>
</evidence>
<feature type="transmembrane region" description="Helical" evidence="6">
    <location>
        <begin position="199"/>
        <end position="220"/>
    </location>
</feature>
<feature type="domain" description="Sugar phosphate transporter" evidence="7">
    <location>
        <begin position="108"/>
        <end position="399"/>
    </location>
</feature>
<feature type="transmembrane region" description="Helical" evidence="6">
    <location>
        <begin position="251"/>
        <end position="269"/>
    </location>
</feature>
<dbReference type="EMBL" id="GAKP01006026">
    <property type="protein sequence ID" value="JAC52926.1"/>
    <property type="molecule type" value="Transcribed_RNA"/>
</dbReference>
<dbReference type="OrthoDB" id="18894at2759"/>
<evidence type="ECO:0000256" key="5">
    <source>
        <dbReference type="SAM" id="MobiDB-lite"/>
    </source>
</evidence>
<feature type="transmembrane region" description="Helical" evidence="6">
    <location>
        <begin position="135"/>
        <end position="156"/>
    </location>
</feature>
<dbReference type="AlphaFoldDB" id="A0A034WBH3"/>
<organism evidence="8">
    <name type="scientific">Bactrocera dorsalis</name>
    <name type="common">Oriental fruit fly</name>
    <name type="synonym">Dacus dorsalis</name>
    <dbReference type="NCBI Taxonomy" id="27457"/>
    <lineage>
        <taxon>Eukaryota</taxon>
        <taxon>Metazoa</taxon>
        <taxon>Ecdysozoa</taxon>
        <taxon>Arthropoda</taxon>
        <taxon>Hexapoda</taxon>
        <taxon>Insecta</taxon>
        <taxon>Pterygota</taxon>
        <taxon>Neoptera</taxon>
        <taxon>Endopterygota</taxon>
        <taxon>Diptera</taxon>
        <taxon>Brachycera</taxon>
        <taxon>Muscomorpha</taxon>
        <taxon>Tephritoidea</taxon>
        <taxon>Tephritidae</taxon>
        <taxon>Bactrocera</taxon>
        <taxon>Bactrocera</taxon>
    </lineage>
</organism>
<evidence type="ECO:0000313" key="10">
    <source>
        <dbReference type="RefSeq" id="XP_011204645.1"/>
    </source>
</evidence>
<name>A0A034WBH3_BACDO</name>
<dbReference type="GeneID" id="105227133"/>
<evidence type="ECO:0000256" key="4">
    <source>
        <dbReference type="ARBA" id="ARBA00023136"/>
    </source>
</evidence>
<feature type="compositionally biased region" description="Polar residues" evidence="5">
    <location>
        <begin position="10"/>
        <end position="30"/>
    </location>
</feature>
<evidence type="ECO:0000256" key="6">
    <source>
        <dbReference type="SAM" id="Phobius"/>
    </source>
</evidence>
<dbReference type="RefSeq" id="XP_011204645.2">
    <property type="nucleotide sequence ID" value="XM_011206343.4"/>
</dbReference>
<dbReference type="GO" id="GO:0016020">
    <property type="term" value="C:membrane"/>
    <property type="evidence" value="ECO:0007669"/>
    <property type="project" value="UniProtKB-SubCell"/>
</dbReference>
<feature type="transmembrane region" description="Helical" evidence="6">
    <location>
        <begin position="330"/>
        <end position="350"/>
    </location>
</feature>
<evidence type="ECO:0000256" key="3">
    <source>
        <dbReference type="ARBA" id="ARBA00022989"/>
    </source>
</evidence>
<dbReference type="InterPro" id="IPR004853">
    <property type="entry name" value="Sugar_P_trans_dom"/>
</dbReference>
<feature type="region of interest" description="Disordered" evidence="5">
    <location>
        <begin position="460"/>
        <end position="499"/>
    </location>
</feature>
<gene>
    <name evidence="8" type="primary">S35C2</name>
    <name evidence="10" type="synonym">LOC105227133</name>
</gene>
<dbReference type="Pfam" id="PF03151">
    <property type="entry name" value="TPT"/>
    <property type="match status" value="1"/>
</dbReference>
<dbReference type="InterPro" id="IPR050186">
    <property type="entry name" value="TPT_transporter"/>
</dbReference>
<feature type="transmembrane region" description="Helical" evidence="6">
    <location>
        <begin position="381"/>
        <end position="402"/>
    </location>
</feature>
<sequence>MTQPRYELLSGSSKQDDVNQSGLSRRTTFGSHYDEDDDENEEIELSTEHRIRYESDDEEEDCYINGHLAAKNINRDNVHNESGGVAGSPNAALLPGSRLLQMAVGTVMIILLYLVLSIGLTFYQQKLIKELQYPMTIVAYHLVLKFLLSAVVRTIYKICVGKTRVKLDLHTAWQKMAPAGIASGIDIGFSNWGLALVPISLYTMTKSSTIVFILIFAIMLGLEKKSCFLIFIVGLIAIGLFMFTYEAADFNTLGFIFLLLASLSSGIRWSFAQFVMQKSKLGLHNPIDMIYYMQPWMIASVLPFLITFEASKLYNIDLSTLSNDVITRNVFYITFGAVLAFLMECSEYLVLSKTSGLTLSIAGIFKDICQLALGVELNGDQLSLINVLGLIVCLAGICMHLLHKYLTLTKMESLEMGEEESDLRFNETTISSNTNNNSHQTGGNAGAGGNVLSGVLQKKHSSQTIPLLEQSDSDDSNNDNEQSASDVIFDVLKRRDMQR</sequence>
<evidence type="ECO:0000259" key="7">
    <source>
        <dbReference type="Pfam" id="PF03151"/>
    </source>
</evidence>
<dbReference type="Proteomes" id="UP001652620">
    <property type="component" value="Chromosome 5"/>
</dbReference>
<dbReference type="RefSeq" id="XP_011204645.1">
    <property type="nucleotide sequence ID" value="XM_011206343.3"/>
</dbReference>
<evidence type="ECO:0000313" key="8">
    <source>
        <dbReference type="EMBL" id="JAC52926.1"/>
    </source>
</evidence>
<evidence type="ECO:0000313" key="9">
    <source>
        <dbReference type="Proteomes" id="UP001652620"/>
    </source>
</evidence>